<keyword evidence="2" id="KW-1185">Reference proteome</keyword>
<dbReference type="AlphaFoldDB" id="A0A094Z1P3"/>
<protein>
    <submittedName>
        <fullName evidence="1">Uncharacterized protein</fullName>
    </submittedName>
</protein>
<evidence type="ECO:0000313" key="1">
    <source>
        <dbReference type="EMBL" id="KJZ81798.1"/>
    </source>
</evidence>
<name>A0A094Z1P3_9HYPH</name>
<dbReference type="Proteomes" id="UP000033731">
    <property type="component" value="Unassembled WGS sequence"/>
</dbReference>
<reference evidence="1 2" key="1">
    <citation type="journal article" date="2015" name="Phytopathology">
        <title>Genomes of Candidatus Liberibacter solanacearum haplotype A from New Zealand and the USA suggest significant genome plasticity in the species.</title>
        <authorList>
            <person name="Thompson S.M."/>
            <person name="Johnson C.P."/>
            <person name="Lu A.Y."/>
            <person name="Frampton R.A."/>
            <person name="Sullivan K.L."/>
            <person name="Fiers M.W."/>
            <person name="Crowhurst R.N."/>
            <person name="Pitman A.R."/>
            <person name="Scott I."/>
            <person name="Gudmestad N.C."/>
            <person name="Smith G.R."/>
        </authorList>
    </citation>
    <scope>NUCLEOTIDE SEQUENCE [LARGE SCALE GENOMIC DNA]</scope>
    <source>
        <strain evidence="1 2">LsoNZ1</strain>
    </source>
</reference>
<dbReference type="PATRIC" id="fig|556287.8.peg.498"/>
<proteinExistence type="predicted"/>
<evidence type="ECO:0000313" key="2">
    <source>
        <dbReference type="Proteomes" id="UP000033731"/>
    </source>
</evidence>
<gene>
    <name evidence="1" type="ORF">DJ66_0524</name>
</gene>
<organism evidence="1 2">
    <name type="scientific">Candidatus Liberibacter solanacearum</name>
    <dbReference type="NCBI Taxonomy" id="556287"/>
    <lineage>
        <taxon>Bacteria</taxon>
        <taxon>Pseudomonadati</taxon>
        <taxon>Pseudomonadota</taxon>
        <taxon>Alphaproteobacteria</taxon>
        <taxon>Hyphomicrobiales</taxon>
        <taxon>Rhizobiaceae</taxon>
        <taxon>Liberibacter</taxon>
    </lineage>
</organism>
<comment type="caution">
    <text evidence="1">The sequence shown here is derived from an EMBL/GenBank/DDBJ whole genome shotgun (WGS) entry which is preliminary data.</text>
</comment>
<dbReference type="EMBL" id="JMTK01000002">
    <property type="protein sequence ID" value="KJZ81798.1"/>
    <property type="molecule type" value="Genomic_DNA"/>
</dbReference>
<sequence>MHSIYGLDSKEFYKKMILLPPLDLIDLKLFYSLWSMISGQTIGLPILNITKDIGVIPSMRLVLTPYAVLENVFCSIFLQKIKK</sequence>
<accession>A0A094Z1P3</accession>